<protein>
    <submittedName>
        <fullName evidence="2">Uncharacterized protein</fullName>
    </submittedName>
</protein>
<reference evidence="2" key="1">
    <citation type="submission" date="2015-04" db="UniProtKB">
        <authorList>
            <consortium name="EnsemblPlants"/>
        </authorList>
    </citation>
    <scope>IDENTIFICATION</scope>
    <source>
        <strain evidence="2">SL10</strain>
    </source>
</reference>
<feature type="compositionally biased region" description="Basic and acidic residues" evidence="1">
    <location>
        <begin position="319"/>
        <end position="329"/>
    </location>
</feature>
<feature type="compositionally biased region" description="Basic and acidic residues" evidence="1">
    <location>
        <begin position="23"/>
        <end position="35"/>
    </location>
</feature>
<feature type="region of interest" description="Disordered" evidence="1">
    <location>
        <begin position="1"/>
        <end position="37"/>
    </location>
</feature>
<dbReference type="Gramene" id="ONIVA08G19850.1">
    <property type="protein sequence ID" value="ONIVA08G19850.1"/>
    <property type="gene ID" value="ONIVA08G19850"/>
</dbReference>
<feature type="compositionally biased region" description="Basic residues" evidence="1">
    <location>
        <begin position="248"/>
        <end position="258"/>
    </location>
</feature>
<evidence type="ECO:0000313" key="2">
    <source>
        <dbReference type="EnsemblPlants" id="ONIVA08G19850.1"/>
    </source>
</evidence>
<proteinExistence type="predicted"/>
<evidence type="ECO:0000313" key="3">
    <source>
        <dbReference type="Proteomes" id="UP000006591"/>
    </source>
</evidence>
<keyword evidence="3" id="KW-1185">Reference proteome</keyword>
<accession>A0A0E0ID94</accession>
<feature type="region of interest" description="Disordered" evidence="1">
    <location>
        <begin position="246"/>
        <end position="267"/>
    </location>
</feature>
<dbReference type="EnsemblPlants" id="ONIVA08G19850.1">
    <property type="protein sequence ID" value="ONIVA08G19850.1"/>
    <property type="gene ID" value="ONIVA08G19850"/>
</dbReference>
<feature type="region of interest" description="Disordered" evidence="1">
    <location>
        <begin position="309"/>
        <end position="329"/>
    </location>
</feature>
<dbReference type="Proteomes" id="UP000006591">
    <property type="component" value="Chromosome 8"/>
</dbReference>
<feature type="region of interest" description="Disordered" evidence="1">
    <location>
        <begin position="55"/>
        <end position="137"/>
    </location>
</feature>
<organism evidence="2">
    <name type="scientific">Oryza nivara</name>
    <name type="common">Indian wild rice</name>
    <name type="synonym">Oryza sativa f. spontanea</name>
    <dbReference type="NCBI Taxonomy" id="4536"/>
    <lineage>
        <taxon>Eukaryota</taxon>
        <taxon>Viridiplantae</taxon>
        <taxon>Streptophyta</taxon>
        <taxon>Embryophyta</taxon>
        <taxon>Tracheophyta</taxon>
        <taxon>Spermatophyta</taxon>
        <taxon>Magnoliopsida</taxon>
        <taxon>Liliopsida</taxon>
        <taxon>Poales</taxon>
        <taxon>Poaceae</taxon>
        <taxon>BOP clade</taxon>
        <taxon>Oryzoideae</taxon>
        <taxon>Oryzeae</taxon>
        <taxon>Oryzinae</taxon>
        <taxon>Oryza</taxon>
    </lineage>
</organism>
<sequence>MWRRSLPPVREDLRRGWGRRPARRGEDAAAGDEPRAVSSCDIEDLVCIASRQRHIVAEPPAGDTSTKRGGASVAGAREQSDGGGRLAGAREGRGGGGSSRIWGTERRRWPEPEEGGAVRRRCLEPGEGGGGAGRQGVVIGGRVLPRPRSTPNPNLVAGSRILPHPRSISELVAGDCVLRRELVTSGRVRRPRLNTRLRSPCRSSSPAPSLSPRRILRRPCDHAPRWSLPVAASSTPELIGGGRVLHAGARRRRPRPPHRSSSSAPPELVVGIADVSSSTLAAPTMARALVSQGGGEGAIPLGQYPNGIPNLAAPARESANAKDHGVYQL</sequence>
<dbReference type="HOGENOM" id="CLU_073199_0_0_1"/>
<name>A0A0E0ID94_ORYNI</name>
<dbReference type="AlphaFoldDB" id="A0A0E0ID94"/>
<reference evidence="2" key="2">
    <citation type="submission" date="2018-04" db="EMBL/GenBank/DDBJ databases">
        <title>OnivRS2 (Oryza nivara Reference Sequence Version 2).</title>
        <authorList>
            <person name="Zhang J."/>
            <person name="Kudrna D."/>
            <person name="Lee S."/>
            <person name="Talag J."/>
            <person name="Rajasekar S."/>
            <person name="Welchert J."/>
            <person name="Hsing Y.-I."/>
            <person name="Wing R.A."/>
        </authorList>
    </citation>
    <scope>NUCLEOTIDE SEQUENCE [LARGE SCALE GENOMIC DNA]</scope>
    <source>
        <strain evidence="2">SL10</strain>
    </source>
</reference>
<evidence type="ECO:0000256" key="1">
    <source>
        <dbReference type="SAM" id="MobiDB-lite"/>
    </source>
</evidence>